<protein>
    <submittedName>
        <fullName evidence="1">Uncharacterized protein</fullName>
    </submittedName>
</protein>
<feature type="non-terminal residue" evidence="1">
    <location>
        <position position="88"/>
    </location>
</feature>
<name>A0ABR0LL85_9PEZI</name>
<dbReference type="EMBL" id="JAVRRA010017924">
    <property type="protein sequence ID" value="KAK5193654.1"/>
    <property type="molecule type" value="Genomic_DNA"/>
</dbReference>
<proteinExistence type="predicted"/>
<accession>A0ABR0LL85</accession>
<dbReference type="Proteomes" id="UP001357485">
    <property type="component" value="Unassembled WGS sequence"/>
</dbReference>
<feature type="non-terminal residue" evidence="1">
    <location>
        <position position="1"/>
    </location>
</feature>
<evidence type="ECO:0000313" key="2">
    <source>
        <dbReference type="Proteomes" id="UP001357485"/>
    </source>
</evidence>
<comment type="caution">
    <text evidence="1">The sequence shown here is derived from an EMBL/GenBank/DDBJ whole genome shotgun (WGS) entry which is preliminary data.</text>
</comment>
<reference evidence="1 2" key="1">
    <citation type="submission" date="2023-08" db="EMBL/GenBank/DDBJ databases">
        <title>Black Yeasts Isolated from many extreme environments.</title>
        <authorList>
            <person name="Coleine C."/>
            <person name="Stajich J.E."/>
            <person name="Selbmann L."/>
        </authorList>
    </citation>
    <scope>NUCLEOTIDE SEQUENCE [LARGE SCALE GENOMIC DNA]</scope>
    <source>
        <strain evidence="1 2">CCFEE 536</strain>
    </source>
</reference>
<organism evidence="1 2">
    <name type="scientific">Cryomyces antarcticus</name>
    <dbReference type="NCBI Taxonomy" id="329879"/>
    <lineage>
        <taxon>Eukaryota</taxon>
        <taxon>Fungi</taxon>
        <taxon>Dikarya</taxon>
        <taxon>Ascomycota</taxon>
        <taxon>Pezizomycotina</taxon>
        <taxon>Dothideomycetes</taxon>
        <taxon>Dothideomycetes incertae sedis</taxon>
        <taxon>Cryomyces</taxon>
    </lineage>
</organism>
<evidence type="ECO:0000313" key="1">
    <source>
        <dbReference type="EMBL" id="KAK5193654.1"/>
    </source>
</evidence>
<keyword evidence="2" id="KW-1185">Reference proteome</keyword>
<gene>
    <name evidence="1" type="ORF">LTR16_007247</name>
</gene>
<sequence length="88" mass="8961">DALVRQTPTEEASDGLLKTDVPVLVPENSQAALDTAMFADAVTDQDLAYSACGDTATPGEAGDWNTADTAASCAVPTEASGIRSTSNQ</sequence>